<evidence type="ECO:0000259" key="1">
    <source>
        <dbReference type="Pfam" id="PF07561"/>
    </source>
</evidence>
<accession>A0A017RX85</accession>
<comment type="caution">
    <text evidence="2">The sequence shown here is derived from an EMBL/GenBank/DDBJ whole genome shotgun (WGS) entry which is preliminary data.</text>
</comment>
<dbReference type="AlphaFoldDB" id="A0A017RX85"/>
<evidence type="ECO:0000313" key="3">
    <source>
        <dbReference type="Proteomes" id="UP000019681"/>
    </source>
</evidence>
<keyword evidence="3" id="KW-1185">Reference proteome</keyword>
<feature type="domain" description="DUF1540" evidence="1">
    <location>
        <begin position="5"/>
        <end position="45"/>
    </location>
</feature>
<dbReference type="EMBL" id="AZQP01000010">
    <property type="protein sequence ID" value="EYE88999.1"/>
    <property type="molecule type" value="Genomic_DNA"/>
</dbReference>
<organism evidence="2 3">
    <name type="scientific">Fervidicella metallireducens AeB</name>
    <dbReference type="NCBI Taxonomy" id="1403537"/>
    <lineage>
        <taxon>Bacteria</taxon>
        <taxon>Bacillati</taxon>
        <taxon>Bacillota</taxon>
        <taxon>Clostridia</taxon>
        <taxon>Eubacteriales</taxon>
        <taxon>Clostridiaceae</taxon>
        <taxon>Fervidicella</taxon>
    </lineage>
</organism>
<dbReference type="Proteomes" id="UP000019681">
    <property type="component" value="Unassembled WGS sequence"/>
</dbReference>
<dbReference type="OrthoDB" id="1754178at2"/>
<evidence type="ECO:0000313" key="2">
    <source>
        <dbReference type="EMBL" id="EYE88999.1"/>
    </source>
</evidence>
<reference evidence="2 3" key="1">
    <citation type="journal article" date="2014" name="Genome Announc.">
        <title>Draft Genome Sequence of Fervidicella metallireducens Strain AeBT, an Iron-Reducing Thermoanaerobe from the Great Artesian Basin.</title>
        <authorList>
            <person name="Patel B.K."/>
        </authorList>
    </citation>
    <scope>NUCLEOTIDE SEQUENCE [LARGE SCALE GENOMIC DNA]</scope>
    <source>
        <strain evidence="2 3">AeB</strain>
    </source>
</reference>
<dbReference type="Pfam" id="PF07561">
    <property type="entry name" value="DUF1540"/>
    <property type="match status" value="1"/>
</dbReference>
<protein>
    <submittedName>
        <fullName evidence="2">Gel scht</fullName>
    </submittedName>
</protein>
<dbReference type="InterPro" id="IPR011437">
    <property type="entry name" value="DUF1540"/>
</dbReference>
<name>A0A017RX85_9CLOT</name>
<dbReference type="STRING" id="1403537.Q428_04995"/>
<proteinExistence type="predicted"/>
<sequence>MNNLKCTVTNCAYNSNTYCTAENVKVDACGDGFVNSADGTACRTFKPKNNNNMR</sequence>
<gene>
    <name evidence="2" type="ORF">Q428_04995</name>
</gene>